<sequence length="193" mass="20065">MPFPLFSHAHTPVRPTLTIAALGAALLLGGCTASETAPPTTSLTQETSTHSASDLLTIESAWVKAGTQGTMTGLFLSLTNTGDTALTLTSAHSDSATMMELHDTVAADDGSTTMVEVDGGFTIAPGDTMILEPGGRHLMLMGLTNDLIAGDTLDVTLTFNDGSSTTINAPIREVDGAQETYEHQETDMSGHDK</sequence>
<dbReference type="InterPro" id="IPR036182">
    <property type="entry name" value="PCuAC_sf"/>
</dbReference>
<dbReference type="PANTHER" id="PTHR36302:SF1">
    <property type="entry name" value="COPPER CHAPERONE PCU(A)C"/>
    <property type="match status" value="1"/>
</dbReference>
<organism evidence="2 3">
    <name type="scientific">Jonesia denitrificans (strain ATCC 14870 / DSM 20603 / BCRC 15368 / CIP 55.134 / JCM 11481 / NBRC 15587 / NCTC 10816 / Prevot 55134)</name>
    <name type="common">Listeria denitrificans</name>
    <dbReference type="NCBI Taxonomy" id="471856"/>
    <lineage>
        <taxon>Bacteria</taxon>
        <taxon>Bacillati</taxon>
        <taxon>Actinomycetota</taxon>
        <taxon>Actinomycetes</taxon>
        <taxon>Micrococcales</taxon>
        <taxon>Jonesiaceae</taxon>
        <taxon>Jonesia</taxon>
    </lineage>
</organism>
<accession>C7R3W9</accession>
<keyword evidence="1" id="KW-0732">Signal</keyword>
<evidence type="ECO:0008006" key="4">
    <source>
        <dbReference type="Google" id="ProtNLM"/>
    </source>
</evidence>
<dbReference type="EMBL" id="CP001706">
    <property type="protein sequence ID" value="ACV08826.1"/>
    <property type="molecule type" value="Genomic_DNA"/>
</dbReference>
<dbReference type="Pfam" id="PF04314">
    <property type="entry name" value="PCuAC"/>
    <property type="match status" value="1"/>
</dbReference>
<dbReference type="HOGENOM" id="CLU_100939_0_0_11"/>
<evidence type="ECO:0000256" key="1">
    <source>
        <dbReference type="SAM" id="SignalP"/>
    </source>
</evidence>
<reference evidence="2 3" key="1">
    <citation type="journal article" date="2009" name="Stand. Genomic Sci.">
        <title>Complete genome sequence of Jonesia denitrificans type strain (Prevot 55134).</title>
        <authorList>
            <person name="Pukall R."/>
            <person name="Gehrich-Schroter G."/>
            <person name="Lapidus A."/>
            <person name="Nolan M."/>
            <person name="Glavina Del Rio T."/>
            <person name="Lucas S."/>
            <person name="Chen F."/>
            <person name="Tice H."/>
            <person name="Pitluck S."/>
            <person name="Cheng J.F."/>
            <person name="Copeland A."/>
            <person name="Saunders E."/>
            <person name="Brettin T."/>
            <person name="Detter J.C."/>
            <person name="Bruce D."/>
            <person name="Goodwin L."/>
            <person name="Pati A."/>
            <person name="Ivanova N."/>
            <person name="Mavromatis K."/>
            <person name="Ovchinnikova G."/>
            <person name="Chen A."/>
            <person name="Palaniappan K."/>
            <person name="Land M."/>
            <person name="Hauser L."/>
            <person name="Chang Y.J."/>
            <person name="Jeffries C.D."/>
            <person name="Chain P."/>
            <person name="Goker M."/>
            <person name="Bristow J."/>
            <person name="Eisen J.A."/>
            <person name="Markowitz V."/>
            <person name="Hugenholtz P."/>
            <person name="Kyrpides N.C."/>
            <person name="Klenk H.P."/>
            <person name="Han C."/>
        </authorList>
    </citation>
    <scope>NUCLEOTIDE SEQUENCE [LARGE SCALE GENOMIC DNA]</scope>
    <source>
        <strain evidence="3">ATCC 14870 / DSM 20603 / BCRC 15368 / CIP 55.134 / JCM 11481 / NBRC 15587 / NCTC 10816 / Prevot 55134</strain>
    </source>
</reference>
<proteinExistence type="predicted"/>
<feature type="signal peptide" evidence="1">
    <location>
        <begin position="1"/>
        <end position="33"/>
    </location>
</feature>
<gene>
    <name evidence="2" type="ordered locus">Jden_1170</name>
</gene>
<evidence type="ECO:0000313" key="3">
    <source>
        <dbReference type="Proteomes" id="UP000000628"/>
    </source>
</evidence>
<dbReference type="OrthoDB" id="9796962at2"/>
<dbReference type="SUPFAM" id="SSF110087">
    <property type="entry name" value="DR1885-like metal-binding protein"/>
    <property type="match status" value="1"/>
</dbReference>
<dbReference type="STRING" id="471856.Jden_1170"/>
<dbReference type="eggNOG" id="COG2847">
    <property type="taxonomic scope" value="Bacteria"/>
</dbReference>
<dbReference type="InterPro" id="IPR058248">
    <property type="entry name" value="Lxx211020-like"/>
</dbReference>
<dbReference type="Gene3D" id="2.60.40.1890">
    <property type="entry name" value="PCu(A)C copper chaperone"/>
    <property type="match status" value="1"/>
</dbReference>
<feature type="chain" id="PRO_5039636132" description="Copper chaperone PCu(A)C" evidence="1">
    <location>
        <begin position="34"/>
        <end position="193"/>
    </location>
</feature>
<dbReference type="Proteomes" id="UP000000628">
    <property type="component" value="Chromosome"/>
</dbReference>
<evidence type="ECO:0000313" key="2">
    <source>
        <dbReference type="EMBL" id="ACV08826.1"/>
    </source>
</evidence>
<dbReference type="PANTHER" id="PTHR36302">
    <property type="entry name" value="BLR7088 PROTEIN"/>
    <property type="match status" value="1"/>
</dbReference>
<name>C7R3W9_JONDD</name>
<dbReference type="RefSeq" id="WP_015771454.1">
    <property type="nucleotide sequence ID" value="NC_013174.1"/>
</dbReference>
<dbReference type="InterPro" id="IPR007410">
    <property type="entry name" value="LpqE-like"/>
</dbReference>
<keyword evidence="3" id="KW-1185">Reference proteome</keyword>
<protein>
    <recommendedName>
        <fullName evidence="4">Copper chaperone PCu(A)C</fullName>
    </recommendedName>
</protein>
<dbReference type="KEGG" id="jde:Jden_1170"/>
<dbReference type="AlphaFoldDB" id="C7R3W9"/>